<evidence type="ECO:0000313" key="3">
    <source>
        <dbReference type="EMBL" id="HIZ61416.1"/>
    </source>
</evidence>
<evidence type="ECO:0000256" key="1">
    <source>
        <dbReference type="SAM" id="Coils"/>
    </source>
</evidence>
<gene>
    <name evidence="3" type="ORF">H9724_01415</name>
</gene>
<sequence>MEEMKQLTLIPDGTPEQAQAMSLHCEIMATAQAAADSLLALGRKLKQMRDTGGYRHLGFASFGEYTEQAVGIRQRQAYNYISVVENVPARLVEENAAAGVTKLALLGRMAPADQREVAGQDLANITVAELKKLVEERNGLSEQLSMIQDTARPAAEAESYEVDMEALRAQALEQARAEVAAEHRKELAEQSRRLQQDHLEEMDRQMHKVAADQQDALECRMREYRQSTDREAEEKVRKIRAEAQEKIKKAKAEAAQAAEKKLAEEREAARRDQEERDRADLEAARQEAAEARAQAEETARKLQLNASEESIRFALLFEQLQGAAGAMMDLVDALTAAGRAEEAGKLRAALAGALQALAGQAADEGEEHHV</sequence>
<comment type="caution">
    <text evidence="3">The sequence shown here is derived from an EMBL/GenBank/DDBJ whole genome shotgun (WGS) entry which is preliminary data.</text>
</comment>
<organism evidence="3 4">
    <name type="scientific">Candidatus Gemmiger avistercoris</name>
    <dbReference type="NCBI Taxonomy" id="2838606"/>
    <lineage>
        <taxon>Bacteria</taxon>
        <taxon>Bacillati</taxon>
        <taxon>Bacillota</taxon>
        <taxon>Clostridia</taxon>
        <taxon>Eubacteriales</taxon>
        <taxon>Gemmiger</taxon>
    </lineage>
</organism>
<dbReference type="AlphaFoldDB" id="A0A9D2JNJ4"/>
<dbReference type="Proteomes" id="UP000824105">
    <property type="component" value="Unassembled WGS sequence"/>
</dbReference>
<evidence type="ECO:0000313" key="4">
    <source>
        <dbReference type="Proteomes" id="UP000824105"/>
    </source>
</evidence>
<dbReference type="EMBL" id="DXBF01000011">
    <property type="protein sequence ID" value="HIZ61416.1"/>
    <property type="molecule type" value="Genomic_DNA"/>
</dbReference>
<accession>A0A9D2JNJ4</accession>
<reference evidence="3" key="2">
    <citation type="submission" date="2021-04" db="EMBL/GenBank/DDBJ databases">
        <authorList>
            <person name="Gilroy R."/>
        </authorList>
    </citation>
    <scope>NUCLEOTIDE SEQUENCE</scope>
    <source>
        <strain evidence="3">CHK188-11489</strain>
    </source>
</reference>
<evidence type="ECO:0000256" key="2">
    <source>
        <dbReference type="SAM" id="MobiDB-lite"/>
    </source>
</evidence>
<evidence type="ECO:0008006" key="5">
    <source>
        <dbReference type="Google" id="ProtNLM"/>
    </source>
</evidence>
<keyword evidence="1" id="KW-0175">Coiled coil</keyword>
<reference evidence="3" key="1">
    <citation type="journal article" date="2021" name="PeerJ">
        <title>Extensive microbial diversity within the chicken gut microbiome revealed by metagenomics and culture.</title>
        <authorList>
            <person name="Gilroy R."/>
            <person name="Ravi A."/>
            <person name="Getino M."/>
            <person name="Pursley I."/>
            <person name="Horton D.L."/>
            <person name="Alikhan N.F."/>
            <person name="Baker D."/>
            <person name="Gharbi K."/>
            <person name="Hall N."/>
            <person name="Watson M."/>
            <person name="Adriaenssens E.M."/>
            <person name="Foster-Nyarko E."/>
            <person name="Jarju S."/>
            <person name="Secka A."/>
            <person name="Antonio M."/>
            <person name="Oren A."/>
            <person name="Chaudhuri R.R."/>
            <person name="La Ragione R."/>
            <person name="Hildebrand F."/>
            <person name="Pallen M.J."/>
        </authorList>
    </citation>
    <scope>NUCLEOTIDE SEQUENCE</scope>
    <source>
        <strain evidence="3">CHK188-11489</strain>
    </source>
</reference>
<feature type="region of interest" description="Disordered" evidence="2">
    <location>
        <begin position="264"/>
        <end position="294"/>
    </location>
</feature>
<feature type="coiled-coil region" evidence="1">
    <location>
        <begin position="130"/>
        <end position="197"/>
    </location>
</feature>
<protein>
    <recommendedName>
        <fullName evidence="5">DUF3102 domain-containing protein</fullName>
    </recommendedName>
</protein>
<proteinExistence type="predicted"/>
<name>A0A9D2JNJ4_9FIRM</name>